<dbReference type="CDD" id="cd02064">
    <property type="entry name" value="FAD_synthetase_N"/>
    <property type="match status" value="1"/>
</dbReference>
<keyword evidence="12" id="KW-0547">Nucleotide-binding</keyword>
<evidence type="ECO:0000259" key="20">
    <source>
        <dbReference type="SMART" id="SM00904"/>
    </source>
</evidence>
<evidence type="ECO:0000256" key="14">
    <source>
        <dbReference type="ARBA" id="ARBA00022827"/>
    </source>
</evidence>
<evidence type="ECO:0000256" key="10">
    <source>
        <dbReference type="ARBA" id="ARBA00022679"/>
    </source>
</evidence>
<accession>A0AA37SR41</accession>
<sequence length="660" mass="75947">MRIYRRLEDISEIEKAVVTIGSFDGVHRGHQKIISRINQLANEIGGESVIITFDPHPRSVIYPKDTSLTLLNSLDEKIKLLEKFGVDHLVIVPFSIEFSQMHPREYVENFLLKYFKPSYLAIGYDHRFGLNREGNIDLLREYEKTHDFKVIEIEVQEIEEITISSTKIRKAIQQSEMATAHKFLNYHYIISGEVVHGEKIGKELGFPTANIQVSEPKKLIPPDGVYAVFVEVDGQNLKGMLYIGNRPTLKGQPEQRVEVNIFDFNEDIYGKEITVRVAMFIRDDMKFSNLQELKVQLHEDEQETRLVLHEYEKREHVEVPICTIAIINYNGSDYLESYLPSILYSSNDLVDYLVIDNASTDDSIDYLKEWHPEVNILPFTENYGFADGYNRSMKDITSEFTVLLNNDVLVTENWLDPILEIMKADPTIAACQPKIRSLVAPKKFEHAGAAGGYLDALSYAYCKGRIFDEVEIDEGQYDGTHEIFWASGAAMVVRTEVFNNLGGFDGNYFAHYEEIDLCWRMKRAGYKILAVNESIVYHLGGGTLPYQSTRKIYLNFRNSLRTLLKNERGMIKYLKFFLRLILDGAAASMLFIKGQWNAIPTVIKAHFSIYGNFRQINKTRKKYDALINKYRIGPENRTGKSSKIIPVSFYLLGKKKYNEL</sequence>
<reference evidence="21" key="2">
    <citation type="submission" date="2023-01" db="EMBL/GenBank/DDBJ databases">
        <title>Draft genome sequence of Portibacter lacus strain NBRC 108769.</title>
        <authorList>
            <person name="Sun Q."/>
            <person name="Mori K."/>
        </authorList>
    </citation>
    <scope>NUCLEOTIDE SEQUENCE</scope>
    <source>
        <strain evidence="21">NBRC 108769</strain>
    </source>
</reference>
<dbReference type="InterPro" id="IPR023465">
    <property type="entry name" value="Riboflavin_kinase_dom_sf"/>
</dbReference>
<evidence type="ECO:0000256" key="18">
    <source>
        <dbReference type="ARBA" id="ARBA00047880"/>
    </source>
</evidence>
<evidence type="ECO:0000313" key="22">
    <source>
        <dbReference type="Proteomes" id="UP001156666"/>
    </source>
</evidence>
<dbReference type="FunFam" id="3.40.50.620:FF:000021">
    <property type="entry name" value="Riboflavin biosynthesis protein"/>
    <property type="match status" value="1"/>
</dbReference>
<dbReference type="GO" id="GO:0003919">
    <property type="term" value="F:FMN adenylyltransferase activity"/>
    <property type="evidence" value="ECO:0007669"/>
    <property type="project" value="UniProtKB-EC"/>
</dbReference>
<comment type="function">
    <text evidence="1">Catalyzes the phosphorylation of riboflavin to FMN followed by the adenylation of FMN to FAD.</text>
</comment>
<dbReference type="InterPro" id="IPR004821">
    <property type="entry name" value="Cyt_trans-like"/>
</dbReference>
<dbReference type="PANTHER" id="PTHR22749">
    <property type="entry name" value="RIBOFLAVIN KINASE/FMN ADENYLYLTRANSFERASE"/>
    <property type="match status" value="1"/>
</dbReference>
<keyword evidence="11" id="KW-0548">Nucleotidyltransferase</keyword>
<dbReference type="InterPro" id="IPR023468">
    <property type="entry name" value="Riboflavin_kinase"/>
</dbReference>
<evidence type="ECO:0000256" key="16">
    <source>
        <dbReference type="ARBA" id="ARBA00023268"/>
    </source>
</evidence>
<evidence type="ECO:0000256" key="11">
    <source>
        <dbReference type="ARBA" id="ARBA00022695"/>
    </source>
</evidence>
<evidence type="ECO:0000256" key="5">
    <source>
        <dbReference type="ARBA" id="ARBA00012105"/>
    </source>
</evidence>
<evidence type="ECO:0000256" key="3">
    <source>
        <dbReference type="ARBA" id="ARBA00005201"/>
    </source>
</evidence>
<evidence type="ECO:0000256" key="12">
    <source>
        <dbReference type="ARBA" id="ARBA00022741"/>
    </source>
</evidence>
<evidence type="ECO:0000313" key="21">
    <source>
        <dbReference type="EMBL" id="GLR18337.1"/>
    </source>
</evidence>
<evidence type="ECO:0000256" key="9">
    <source>
        <dbReference type="ARBA" id="ARBA00022643"/>
    </source>
</evidence>
<dbReference type="Pfam" id="PF06574">
    <property type="entry name" value="FAD_syn"/>
    <property type="match status" value="1"/>
</dbReference>
<evidence type="ECO:0000256" key="7">
    <source>
        <dbReference type="ARBA" id="ARBA00018483"/>
    </source>
</evidence>
<dbReference type="GO" id="GO:0009398">
    <property type="term" value="P:FMN biosynthetic process"/>
    <property type="evidence" value="ECO:0007669"/>
    <property type="project" value="TreeGrafter"/>
</dbReference>
<dbReference type="NCBIfam" id="TIGR00125">
    <property type="entry name" value="cyt_tran_rel"/>
    <property type="match status" value="1"/>
</dbReference>
<dbReference type="InterPro" id="IPR001173">
    <property type="entry name" value="Glyco_trans_2-like"/>
</dbReference>
<comment type="caution">
    <text evidence="21">The sequence shown here is derived from an EMBL/GenBank/DDBJ whole genome shotgun (WGS) entry which is preliminary data.</text>
</comment>
<keyword evidence="10" id="KW-0808">Transferase</keyword>
<feature type="domain" description="Riboflavin kinase" evidence="20">
    <location>
        <begin position="183"/>
        <end position="309"/>
    </location>
</feature>
<evidence type="ECO:0000256" key="6">
    <source>
        <dbReference type="ARBA" id="ARBA00012393"/>
    </source>
</evidence>
<evidence type="ECO:0000256" key="8">
    <source>
        <dbReference type="ARBA" id="ARBA00022630"/>
    </source>
</evidence>
<comment type="catalytic activity">
    <reaction evidence="19">
        <text>FMN + ATP + H(+) = FAD + diphosphate</text>
        <dbReference type="Rhea" id="RHEA:17237"/>
        <dbReference type="ChEBI" id="CHEBI:15378"/>
        <dbReference type="ChEBI" id="CHEBI:30616"/>
        <dbReference type="ChEBI" id="CHEBI:33019"/>
        <dbReference type="ChEBI" id="CHEBI:57692"/>
        <dbReference type="ChEBI" id="CHEBI:58210"/>
        <dbReference type="EC" id="2.7.7.2"/>
    </reaction>
</comment>
<keyword evidence="16" id="KW-0511">Multifunctional enzyme</keyword>
<organism evidence="21 22">
    <name type="scientific">Portibacter lacus</name>
    <dbReference type="NCBI Taxonomy" id="1099794"/>
    <lineage>
        <taxon>Bacteria</taxon>
        <taxon>Pseudomonadati</taxon>
        <taxon>Bacteroidota</taxon>
        <taxon>Saprospiria</taxon>
        <taxon>Saprospirales</taxon>
        <taxon>Haliscomenobacteraceae</taxon>
        <taxon>Portibacter</taxon>
    </lineage>
</organism>
<dbReference type="SUPFAM" id="SSF53448">
    <property type="entry name" value="Nucleotide-diphospho-sugar transferases"/>
    <property type="match status" value="1"/>
</dbReference>
<dbReference type="SUPFAM" id="SSF82114">
    <property type="entry name" value="Riboflavin kinase-like"/>
    <property type="match status" value="1"/>
</dbReference>
<dbReference type="SUPFAM" id="SSF52374">
    <property type="entry name" value="Nucleotidylyl transferase"/>
    <property type="match status" value="1"/>
</dbReference>
<dbReference type="EMBL" id="BSOH01000020">
    <property type="protein sequence ID" value="GLR18337.1"/>
    <property type="molecule type" value="Genomic_DNA"/>
</dbReference>
<dbReference type="NCBIfam" id="NF004160">
    <property type="entry name" value="PRK05627.1-3"/>
    <property type="match status" value="1"/>
</dbReference>
<dbReference type="AlphaFoldDB" id="A0AA37SR41"/>
<evidence type="ECO:0000256" key="15">
    <source>
        <dbReference type="ARBA" id="ARBA00022840"/>
    </source>
</evidence>
<evidence type="ECO:0000256" key="13">
    <source>
        <dbReference type="ARBA" id="ARBA00022777"/>
    </source>
</evidence>
<keyword evidence="22" id="KW-1185">Reference proteome</keyword>
<evidence type="ECO:0000256" key="2">
    <source>
        <dbReference type="ARBA" id="ARBA00004726"/>
    </source>
</evidence>
<dbReference type="NCBIfam" id="NF004162">
    <property type="entry name" value="PRK05627.1-5"/>
    <property type="match status" value="1"/>
</dbReference>
<reference evidence="21" key="1">
    <citation type="journal article" date="2014" name="Int. J. Syst. Evol. Microbiol.">
        <title>Complete genome sequence of Corynebacterium casei LMG S-19264T (=DSM 44701T), isolated from a smear-ripened cheese.</title>
        <authorList>
            <consortium name="US DOE Joint Genome Institute (JGI-PGF)"/>
            <person name="Walter F."/>
            <person name="Albersmeier A."/>
            <person name="Kalinowski J."/>
            <person name="Ruckert C."/>
        </authorList>
    </citation>
    <scope>NUCLEOTIDE SEQUENCE</scope>
    <source>
        <strain evidence="21">NBRC 108769</strain>
    </source>
</reference>
<dbReference type="GO" id="GO:0009231">
    <property type="term" value="P:riboflavin biosynthetic process"/>
    <property type="evidence" value="ECO:0007669"/>
    <property type="project" value="InterPro"/>
</dbReference>
<dbReference type="EC" id="2.7.1.26" evidence="5"/>
<dbReference type="InterPro" id="IPR002606">
    <property type="entry name" value="Riboflavin_kinase_bac"/>
</dbReference>
<comment type="pathway">
    <text evidence="3">Cofactor biosynthesis; FMN biosynthesis; FMN from riboflavin (ATP route): step 1/1.</text>
</comment>
<comment type="similarity">
    <text evidence="4">Belongs to the RibF family.</text>
</comment>
<dbReference type="NCBIfam" id="TIGR00083">
    <property type="entry name" value="ribF"/>
    <property type="match status" value="1"/>
</dbReference>
<name>A0AA37SR41_9BACT</name>
<dbReference type="RefSeq" id="WP_235293701.1">
    <property type="nucleotide sequence ID" value="NZ_BSOH01000020.1"/>
</dbReference>
<keyword evidence="8" id="KW-0285">Flavoprotein</keyword>
<keyword evidence="9" id="KW-0288">FMN</keyword>
<dbReference type="GO" id="GO:0005524">
    <property type="term" value="F:ATP binding"/>
    <property type="evidence" value="ECO:0007669"/>
    <property type="project" value="UniProtKB-KW"/>
</dbReference>
<dbReference type="Pfam" id="PF01687">
    <property type="entry name" value="Flavokinase"/>
    <property type="match status" value="1"/>
</dbReference>
<dbReference type="Gene3D" id="3.40.50.620">
    <property type="entry name" value="HUPs"/>
    <property type="match status" value="1"/>
</dbReference>
<dbReference type="InterPro" id="IPR015864">
    <property type="entry name" value="FAD_synthase"/>
</dbReference>
<proteinExistence type="inferred from homology"/>
<dbReference type="GO" id="GO:0008531">
    <property type="term" value="F:riboflavin kinase activity"/>
    <property type="evidence" value="ECO:0007669"/>
    <property type="project" value="UniProtKB-EC"/>
</dbReference>
<gene>
    <name evidence="21" type="ORF">GCM10007940_29530</name>
</gene>
<evidence type="ECO:0000256" key="1">
    <source>
        <dbReference type="ARBA" id="ARBA00002121"/>
    </source>
</evidence>
<dbReference type="Proteomes" id="UP001156666">
    <property type="component" value="Unassembled WGS sequence"/>
</dbReference>
<keyword evidence="13" id="KW-0418">Kinase</keyword>
<evidence type="ECO:0000256" key="4">
    <source>
        <dbReference type="ARBA" id="ARBA00010214"/>
    </source>
</evidence>
<keyword evidence="15" id="KW-0067">ATP-binding</keyword>
<dbReference type="InterPro" id="IPR029044">
    <property type="entry name" value="Nucleotide-diphossugar_trans"/>
</dbReference>
<comment type="pathway">
    <text evidence="2">Cofactor biosynthesis; FAD biosynthesis; FAD from FMN: step 1/1.</text>
</comment>
<dbReference type="Pfam" id="PF00535">
    <property type="entry name" value="Glycos_transf_2"/>
    <property type="match status" value="1"/>
</dbReference>
<protein>
    <recommendedName>
        <fullName evidence="7">Bifunctional riboflavin kinase/FMN adenylyltransferase</fullName>
        <ecNumber evidence="5">2.7.1.26</ecNumber>
        <ecNumber evidence="6">2.7.7.2</ecNumber>
    </recommendedName>
    <alternativeName>
        <fullName evidence="17">Riboflavin biosynthesis protein RibF</fullName>
    </alternativeName>
</protein>
<dbReference type="Gene3D" id="3.90.550.10">
    <property type="entry name" value="Spore Coat Polysaccharide Biosynthesis Protein SpsA, Chain A"/>
    <property type="match status" value="1"/>
</dbReference>
<evidence type="ECO:0000256" key="19">
    <source>
        <dbReference type="ARBA" id="ARBA00049494"/>
    </source>
</evidence>
<dbReference type="InterPro" id="IPR015865">
    <property type="entry name" value="Riboflavin_kinase_bac/euk"/>
</dbReference>
<evidence type="ECO:0000256" key="17">
    <source>
        <dbReference type="ARBA" id="ARBA00032176"/>
    </source>
</evidence>
<dbReference type="EC" id="2.7.7.2" evidence="6"/>
<keyword evidence="14" id="KW-0274">FAD</keyword>
<comment type="catalytic activity">
    <reaction evidence="18">
        <text>riboflavin + ATP = FMN + ADP + H(+)</text>
        <dbReference type="Rhea" id="RHEA:14357"/>
        <dbReference type="ChEBI" id="CHEBI:15378"/>
        <dbReference type="ChEBI" id="CHEBI:30616"/>
        <dbReference type="ChEBI" id="CHEBI:57986"/>
        <dbReference type="ChEBI" id="CHEBI:58210"/>
        <dbReference type="ChEBI" id="CHEBI:456216"/>
        <dbReference type="EC" id="2.7.1.26"/>
    </reaction>
</comment>
<dbReference type="CDD" id="cd04186">
    <property type="entry name" value="GT_2_like_c"/>
    <property type="match status" value="1"/>
</dbReference>
<dbReference type="PANTHER" id="PTHR22749:SF6">
    <property type="entry name" value="RIBOFLAVIN KINASE"/>
    <property type="match status" value="1"/>
</dbReference>
<dbReference type="InterPro" id="IPR014729">
    <property type="entry name" value="Rossmann-like_a/b/a_fold"/>
</dbReference>
<dbReference type="SMART" id="SM00904">
    <property type="entry name" value="Flavokinase"/>
    <property type="match status" value="1"/>
</dbReference>
<dbReference type="Gene3D" id="2.40.30.30">
    <property type="entry name" value="Riboflavin kinase-like"/>
    <property type="match status" value="1"/>
</dbReference>